<keyword evidence="1" id="KW-1133">Transmembrane helix</keyword>
<sequence>MKKLLKIIGYSIGSVIGLAVVALGCLYLYSLHEDSLRSIRYENPNPTERTNEDVIFGSFDEKTSIITLIATPEKYQNKRIRITGVAHLEFEENVIYVTKDDYKNKVWKNGLWISFPVETPDSKINELKKLNGKYVTIEGFFDTETGHFGVASGTIRNIQRYERAFW</sequence>
<keyword evidence="1" id="KW-0812">Transmembrane</keyword>
<dbReference type="RefSeq" id="WP_191616591.1">
    <property type="nucleotide sequence ID" value="NZ_JACYFG010000007.1"/>
</dbReference>
<accession>A0A927F7P1</accession>
<evidence type="ECO:0000256" key="1">
    <source>
        <dbReference type="SAM" id="Phobius"/>
    </source>
</evidence>
<feature type="transmembrane region" description="Helical" evidence="1">
    <location>
        <begin position="7"/>
        <end position="29"/>
    </location>
</feature>
<keyword evidence="1" id="KW-0472">Membrane</keyword>
<dbReference type="Proteomes" id="UP000622317">
    <property type="component" value="Unassembled WGS sequence"/>
</dbReference>
<gene>
    <name evidence="2" type="ORF">IEN85_08185</name>
</gene>
<evidence type="ECO:0000313" key="3">
    <source>
        <dbReference type="Proteomes" id="UP000622317"/>
    </source>
</evidence>
<organism evidence="2 3">
    <name type="scientific">Pelagicoccus enzymogenes</name>
    <dbReference type="NCBI Taxonomy" id="2773457"/>
    <lineage>
        <taxon>Bacteria</taxon>
        <taxon>Pseudomonadati</taxon>
        <taxon>Verrucomicrobiota</taxon>
        <taxon>Opitutia</taxon>
        <taxon>Puniceicoccales</taxon>
        <taxon>Pelagicoccaceae</taxon>
        <taxon>Pelagicoccus</taxon>
    </lineage>
</organism>
<name>A0A927F7P1_9BACT</name>
<keyword evidence="3" id="KW-1185">Reference proteome</keyword>
<dbReference type="AlphaFoldDB" id="A0A927F7P1"/>
<comment type="caution">
    <text evidence="2">The sequence shown here is derived from an EMBL/GenBank/DDBJ whole genome shotgun (WGS) entry which is preliminary data.</text>
</comment>
<reference evidence="2" key="1">
    <citation type="submission" date="2020-09" db="EMBL/GenBank/DDBJ databases">
        <title>Pelagicoccus enzymogenes sp. nov. with an EPS production, isolated from marine sediment.</title>
        <authorList>
            <person name="Feng X."/>
        </authorList>
    </citation>
    <scope>NUCLEOTIDE SEQUENCE</scope>
    <source>
        <strain evidence="2">NFK12</strain>
    </source>
</reference>
<dbReference type="EMBL" id="JACYFG010000007">
    <property type="protein sequence ID" value="MBD5779470.1"/>
    <property type="molecule type" value="Genomic_DNA"/>
</dbReference>
<protein>
    <submittedName>
        <fullName evidence="2">Uncharacterized protein</fullName>
    </submittedName>
</protein>
<evidence type="ECO:0000313" key="2">
    <source>
        <dbReference type="EMBL" id="MBD5779470.1"/>
    </source>
</evidence>
<proteinExistence type="predicted"/>
<dbReference type="PROSITE" id="PS51257">
    <property type="entry name" value="PROKAR_LIPOPROTEIN"/>
    <property type="match status" value="1"/>
</dbReference>